<protein>
    <submittedName>
        <fullName evidence="8">Flagellar type III secretion system protein FliR</fullName>
    </submittedName>
</protein>
<feature type="transmembrane region" description="Helical" evidence="7">
    <location>
        <begin position="189"/>
        <end position="207"/>
    </location>
</feature>
<feature type="transmembrane region" description="Helical" evidence="7">
    <location>
        <begin position="67"/>
        <end position="87"/>
    </location>
</feature>
<reference evidence="9" key="1">
    <citation type="submission" date="2018-02" db="EMBL/GenBank/DDBJ databases">
        <title>Genome sequence of Candidatus Liberibacter europaeus.</title>
        <authorList>
            <person name="Frampton R.A."/>
            <person name="Thompson S.M."/>
            <person name="David C."/>
            <person name="Addison S.M."/>
            <person name="Smith G.R."/>
        </authorList>
    </citation>
    <scope>NUCLEOTIDE SEQUENCE [LARGE SCALE GENOMIC DNA]</scope>
</reference>
<evidence type="ECO:0000313" key="9">
    <source>
        <dbReference type="Proteomes" id="UP000240811"/>
    </source>
</evidence>
<dbReference type="GO" id="GO:0005886">
    <property type="term" value="C:plasma membrane"/>
    <property type="evidence" value="ECO:0007669"/>
    <property type="project" value="UniProtKB-SubCell"/>
</dbReference>
<accession>A0A2T4VXZ0</accession>
<dbReference type="EMBL" id="PSQJ01000002">
    <property type="protein sequence ID" value="PTL86643.1"/>
    <property type="molecule type" value="Genomic_DNA"/>
</dbReference>
<comment type="similarity">
    <text evidence="2">Belongs to the FliR/MopE/SpaR family.</text>
</comment>
<dbReference type="GO" id="GO:0006605">
    <property type="term" value="P:protein targeting"/>
    <property type="evidence" value="ECO:0007669"/>
    <property type="project" value="InterPro"/>
</dbReference>
<evidence type="ECO:0000256" key="5">
    <source>
        <dbReference type="ARBA" id="ARBA00022989"/>
    </source>
</evidence>
<keyword evidence="8" id="KW-0282">Flagellum</keyword>
<dbReference type="InterPro" id="IPR002010">
    <property type="entry name" value="T3SS_IM_R"/>
</dbReference>
<evidence type="ECO:0000256" key="3">
    <source>
        <dbReference type="ARBA" id="ARBA00022475"/>
    </source>
</evidence>
<comment type="subcellular location">
    <subcellularLocation>
        <location evidence="1">Cell membrane</location>
        <topology evidence="1">Multi-pass membrane protein</topology>
    </subcellularLocation>
</comment>
<feature type="transmembrane region" description="Helical" evidence="7">
    <location>
        <begin position="219"/>
        <end position="239"/>
    </location>
</feature>
<feature type="transmembrane region" description="Helical" evidence="7">
    <location>
        <begin position="96"/>
        <end position="116"/>
    </location>
</feature>
<sequence length="250" mass="28510">MITTPEVIIMAIFLIFCRIGGCIMILPGFSTLYVPMKFRFCIAMAFSIILFPFLWDMIYQQVFADRSYYLQLIIMESYLGLLYGFVVRMYTLGLQFLGNMISTAISLNLQLGIGISESSPETSVSAFIGVIGLLALWITDFHHHIFYELVKSYEISPIGQKINFDNILFSFVSVLQMTFTIMLRLAGPFLFFCVVFNVSIGLLNKLVPQIPVYFISTPYMLGLGCFLLYLLIEIIIHHISHSFQSIFEAI</sequence>
<dbReference type="PANTHER" id="PTHR30065">
    <property type="entry name" value="FLAGELLAR BIOSYNTHETIC PROTEIN FLIR"/>
    <property type="match status" value="1"/>
</dbReference>
<keyword evidence="3" id="KW-1003">Cell membrane</keyword>
<keyword evidence="8" id="KW-0969">Cilium</keyword>
<keyword evidence="5 7" id="KW-1133">Transmembrane helix</keyword>
<evidence type="ECO:0000256" key="6">
    <source>
        <dbReference type="ARBA" id="ARBA00023136"/>
    </source>
</evidence>
<feature type="transmembrane region" description="Helical" evidence="7">
    <location>
        <begin position="122"/>
        <end position="141"/>
    </location>
</feature>
<dbReference type="AlphaFoldDB" id="A0A2T4VXZ0"/>
<evidence type="ECO:0000256" key="4">
    <source>
        <dbReference type="ARBA" id="ARBA00022692"/>
    </source>
</evidence>
<dbReference type="PRINTS" id="PR00953">
    <property type="entry name" value="TYPE3IMRPROT"/>
</dbReference>
<evidence type="ECO:0000256" key="1">
    <source>
        <dbReference type="ARBA" id="ARBA00004651"/>
    </source>
</evidence>
<dbReference type="Pfam" id="PF01311">
    <property type="entry name" value="Bac_export_1"/>
    <property type="match status" value="1"/>
</dbReference>
<feature type="transmembrane region" description="Helical" evidence="7">
    <location>
        <begin position="38"/>
        <end position="55"/>
    </location>
</feature>
<dbReference type="Proteomes" id="UP000240811">
    <property type="component" value="Unassembled WGS sequence"/>
</dbReference>
<proteinExistence type="inferred from homology"/>
<keyword evidence="8" id="KW-0966">Cell projection</keyword>
<gene>
    <name evidence="8" type="ORF">C4617_02165</name>
</gene>
<dbReference type="PANTHER" id="PTHR30065:SF1">
    <property type="entry name" value="SURFACE PRESENTATION OF ANTIGENS PROTEIN SPAR"/>
    <property type="match status" value="1"/>
</dbReference>
<comment type="caution">
    <text evidence="8">The sequence shown here is derived from an EMBL/GenBank/DDBJ whole genome shotgun (WGS) entry which is preliminary data.</text>
</comment>
<evidence type="ECO:0000256" key="7">
    <source>
        <dbReference type="SAM" id="Phobius"/>
    </source>
</evidence>
<keyword evidence="6 7" id="KW-0472">Membrane</keyword>
<evidence type="ECO:0000256" key="2">
    <source>
        <dbReference type="ARBA" id="ARBA00009772"/>
    </source>
</evidence>
<organism evidence="8 9">
    <name type="scientific">Candidatus Liberibacter europaeus</name>
    <dbReference type="NCBI Taxonomy" id="744859"/>
    <lineage>
        <taxon>Bacteria</taxon>
        <taxon>Pseudomonadati</taxon>
        <taxon>Pseudomonadota</taxon>
        <taxon>Alphaproteobacteria</taxon>
        <taxon>Hyphomicrobiales</taxon>
        <taxon>Rhizobiaceae</taxon>
        <taxon>Liberibacter</taxon>
    </lineage>
</organism>
<keyword evidence="4 7" id="KW-0812">Transmembrane</keyword>
<name>A0A2T4VXZ0_9HYPH</name>
<evidence type="ECO:0000313" key="8">
    <source>
        <dbReference type="EMBL" id="PTL86643.1"/>
    </source>
</evidence>
<feature type="transmembrane region" description="Helical" evidence="7">
    <location>
        <begin position="6"/>
        <end position="26"/>
    </location>
</feature>